<dbReference type="EMBL" id="MT141743">
    <property type="protein sequence ID" value="QJA69866.1"/>
    <property type="molecule type" value="Genomic_DNA"/>
</dbReference>
<evidence type="ECO:0000313" key="1">
    <source>
        <dbReference type="EMBL" id="QJA69866.1"/>
    </source>
</evidence>
<evidence type="ECO:0000313" key="2">
    <source>
        <dbReference type="EMBL" id="QJA92183.1"/>
    </source>
</evidence>
<dbReference type="SUPFAM" id="SSF101386">
    <property type="entry name" value="all-alpha NTP pyrophosphatases"/>
    <property type="match status" value="1"/>
</dbReference>
<gene>
    <name evidence="1" type="ORF">MM415A04215_0003</name>
    <name evidence="2" type="ORF">MM415B04824_0004</name>
</gene>
<dbReference type="Gene3D" id="1.10.287.1080">
    <property type="entry name" value="MazG-like"/>
    <property type="match status" value="1"/>
</dbReference>
<dbReference type="EMBL" id="MT143045">
    <property type="protein sequence ID" value="QJA92183.1"/>
    <property type="molecule type" value="Genomic_DNA"/>
</dbReference>
<organism evidence="1">
    <name type="scientific">viral metagenome</name>
    <dbReference type="NCBI Taxonomy" id="1070528"/>
    <lineage>
        <taxon>unclassified sequences</taxon>
        <taxon>metagenomes</taxon>
        <taxon>organismal metagenomes</taxon>
    </lineage>
</organism>
<accession>A0A6M3JJ63</accession>
<name>A0A6M3JJ63_9ZZZZ</name>
<dbReference type="GO" id="GO:0016787">
    <property type="term" value="F:hydrolase activity"/>
    <property type="evidence" value="ECO:0007669"/>
    <property type="project" value="UniProtKB-KW"/>
</dbReference>
<dbReference type="AlphaFoldDB" id="A0A6M3JJ63"/>
<protein>
    <submittedName>
        <fullName evidence="1">Putative nucleotide pyrophosphohydrolase domain-containing protein</fullName>
    </submittedName>
</protein>
<proteinExistence type="predicted"/>
<reference evidence="1" key="1">
    <citation type="submission" date="2020-03" db="EMBL/GenBank/DDBJ databases">
        <title>The deep terrestrial virosphere.</title>
        <authorList>
            <person name="Holmfeldt K."/>
            <person name="Nilsson E."/>
            <person name="Simone D."/>
            <person name="Lopez-Fernandez M."/>
            <person name="Wu X."/>
            <person name="de Brujin I."/>
            <person name="Lundin D."/>
            <person name="Andersson A."/>
            <person name="Bertilsson S."/>
            <person name="Dopson M."/>
        </authorList>
    </citation>
    <scope>NUCLEOTIDE SEQUENCE</scope>
    <source>
        <strain evidence="1">MM415A04215</strain>
        <strain evidence="2">MM415B04824</strain>
    </source>
</reference>
<keyword evidence="1" id="KW-0378">Hydrolase</keyword>
<sequence>MKPNPSTFPNYHADSDRLAILWERIIDFNDRHFPNWRSTPAVYFSNAMAGEVGEVCSVTKRLAGGGTNSEAHSGENRYIKLQEEIVDVFIYSVLLMQSNHIDLDEFFVAAEAKLRELERRVSWSEQKW</sequence>